<dbReference type="InterPro" id="IPR000192">
    <property type="entry name" value="Aminotrans_V_dom"/>
</dbReference>
<accession>A0A0G4F9F0</accession>
<evidence type="ECO:0000313" key="3">
    <source>
        <dbReference type="EMBL" id="CEM09453.1"/>
    </source>
</evidence>
<dbReference type="PhylomeDB" id="A0A0G4F9F0"/>
<dbReference type="InParanoid" id="A0A0G4F9F0"/>
<dbReference type="PANTHER" id="PTHR43092:SF2">
    <property type="entry name" value="HERCYNYLCYSTEINE SULFOXIDE LYASE"/>
    <property type="match status" value="1"/>
</dbReference>
<feature type="domain" description="Aminotransferase class V" evidence="2">
    <location>
        <begin position="148"/>
        <end position="318"/>
    </location>
</feature>
<dbReference type="OMA" id="EFAHHDG"/>
<dbReference type="InterPro" id="IPR015421">
    <property type="entry name" value="PyrdxlP-dep_Trfase_major"/>
</dbReference>
<evidence type="ECO:0000256" key="1">
    <source>
        <dbReference type="ARBA" id="ARBA00022898"/>
    </source>
</evidence>
<dbReference type="Gene3D" id="3.40.640.10">
    <property type="entry name" value="Type I PLP-dependent aspartate aminotransferase-like (Major domain)"/>
    <property type="match status" value="1"/>
</dbReference>
<dbReference type="Pfam" id="PF00266">
    <property type="entry name" value="Aminotran_5"/>
    <property type="match status" value="1"/>
</dbReference>
<keyword evidence="1" id="KW-0663">Pyridoxal phosphate</keyword>
<keyword evidence="4" id="KW-1185">Reference proteome</keyword>
<dbReference type="OrthoDB" id="5978656at2759"/>
<name>A0A0G4F9F0_VITBC</name>
<evidence type="ECO:0000313" key="4">
    <source>
        <dbReference type="Proteomes" id="UP000041254"/>
    </source>
</evidence>
<proteinExistence type="predicted"/>
<sequence length="438" mass="49324">MPDHQKEALGHSCRHHFYLADGFTNFNHGSYGSVTRPVAQYQRTLFERQEAYPDLFFRKEYRELLKGASSGINAILRSVDFDAYGSAEEPPIVLMLSTAYAMVPFTVDFLKKHVGERFVPLVVMVDFPLSSEQAIVDAVRAALDKYGHRGVMAVFSHIASVPPVILPVERLAALCREKGNINVVIDGAHALGQIPFDLSDLADKGVDFYVANAHKWLYGPKGTAIFFVRRSKHDTVRPTVISSDYKDDFQGSFEYTGTRDYTAFCALDACLDFRKRFGDAEIMAYLKKLADEGGQLLAKNWQTELAAPPEMSAAMATVRLPVSEWAVAERLQRDLFERYQTYVVCFATPLPLRFVTIPREDVIVFASDGRELPPDVDPTEGSKRMFWMRLSAQIYLELSDFQLLGDRVLELLREYAKEMDAATEADARRVSDTVRIGA</sequence>
<dbReference type="InterPro" id="IPR015424">
    <property type="entry name" value="PyrdxlP-dep_Trfase"/>
</dbReference>
<dbReference type="SUPFAM" id="SSF53383">
    <property type="entry name" value="PLP-dependent transferases"/>
    <property type="match status" value="1"/>
</dbReference>
<protein>
    <recommendedName>
        <fullName evidence="2">Aminotransferase class V domain-containing protein</fullName>
    </recommendedName>
</protein>
<reference evidence="3 4" key="1">
    <citation type="submission" date="2014-11" db="EMBL/GenBank/DDBJ databases">
        <authorList>
            <person name="Zhu J."/>
            <person name="Qi W."/>
            <person name="Song R."/>
        </authorList>
    </citation>
    <scope>NUCLEOTIDE SEQUENCE [LARGE SCALE GENOMIC DNA]</scope>
</reference>
<dbReference type="EMBL" id="CDMY01000395">
    <property type="protein sequence ID" value="CEM09453.1"/>
    <property type="molecule type" value="Genomic_DNA"/>
</dbReference>
<gene>
    <name evidence="3" type="ORF">Vbra_4259</name>
</gene>
<organism evidence="3 4">
    <name type="scientific">Vitrella brassicaformis (strain CCMP3155)</name>
    <dbReference type="NCBI Taxonomy" id="1169540"/>
    <lineage>
        <taxon>Eukaryota</taxon>
        <taxon>Sar</taxon>
        <taxon>Alveolata</taxon>
        <taxon>Colpodellida</taxon>
        <taxon>Vitrellaceae</taxon>
        <taxon>Vitrella</taxon>
    </lineage>
</organism>
<dbReference type="STRING" id="1169540.A0A0G4F9F0"/>
<dbReference type="VEuPathDB" id="CryptoDB:Vbra_4259"/>
<dbReference type="AlphaFoldDB" id="A0A0G4F9F0"/>
<dbReference type="Proteomes" id="UP000041254">
    <property type="component" value="Unassembled WGS sequence"/>
</dbReference>
<dbReference type="PANTHER" id="PTHR43092">
    <property type="entry name" value="L-CYSTEINE DESULFHYDRASE"/>
    <property type="match status" value="1"/>
</dbReference>
<evidence type="ECO:0000259" key="2">
    <source>
        <dbReference type="Pfam" id="PF00266"/>
    </source>
</evidence>